<comment type="caution">
    <text evidence="7">The sequence shown here is derived from an EMBL/GenBank/DDBJ whole genome shotgun (WGS) entry which is preliminary data.</text>
</comment>
<evidence type="ECO:0000256" key="3">
    <source>
        <dbReference type="ARBA" id="ARBA00023015"/>
    </source>
</evidence>
<dbReference type="CDD" id="cd12148">
    <property type="entry name" value="fungal_TF_MHR"/>
    <property type="match status" value="1"/>
</dbReference>
<evidence type="ECO:0000256" key="1">
    <source>
        <dbReference type="ARBA" id="ARBA00004123"/>
    </source>
</evidence>
<keyword evidence="8" id="KW-1185">Reference proteome</keyword>
<keyword evidence="5" id="KW-0539">Nucleus</keyword>
<reference evidence="7 8" key="1">
    <citation type="submission" date="2024-01" db="EMBL/GenBank/DDBJ databases">
        <title>A draft genome for the cacao thread blight pathogen Marasmiellus scandens.</title>
        <authorList>
            <person name="Baruah I.K."/>
            <person name="Leung J."/>
            <person name="Bukari Y."/>
            <person name="Amoako-Attah I."/>
            <person name="Meinhardt L.W."/>
            <person name="Bailey B.A."/>
            <person name="Cohen S.P."/>
        </authorList>
    </citation>
    <scope>NUCLEOTIDE SEQUENCE [LARGE SCALE GENOMIC DNA]</scope>
    <source>
        <strain evidence="7 8">GH-19</strain>
    </source>
</reference>
<dbReference type="EMBL" id="JBANRG010000001">
    <property type="protein sequence ID" value="KAK7472775.1"/>
    <property type="molecule type" value="Genomic_DNA"/>
</dbReference>
<evidence type="ECO:0000256" key="4">
    <source>
        <dbReference type="ARBA" id="ARBA00023163"/>
    </source>
</evidence>
<name>A0ABR1K8P6_9AGAR</name>
<keyword evidence="3" id="KW-0805">Transcription regulation</keyword>
<proteinExistence type="predicted"/>
<dbReference type="InterPro" id="IPR050815">
    <property type="entry name" value="TF_fung"/>
</dbReference>
<evidence type="ECO:0000313" key="7">
    <source>
        <dbReference type="EMBL" id="KAK7472775.1"/>
    </source>
</evidence>
<keyword evidence="2" id="KW-0479">Metal-binding</keyword>
<accession>A0ABR1K8P6</accession>
<dbReference type="Proteomes" id="UP001498398">
    <property type="component" value="Unassembled WGS sequence"/>
</dbReference>
<feature type="domain" description="Zn(2)-C6 fungal-type" evidence="6">
    <location>
        <begin position="8"/>
        <end position="40"/>
    </location>
</feature>
<dbReference type="SUPFAM" id="SSF57701">
    <property type="entry name" value="Zn2/Cys6 DNA-binding domain"/>
    <property type="match status" value="1"/>
</dbReference>
<dbReference type="SMART" id="SM00066">
    <property type="entry name" value="GAL4"/>
    <property type="match status" value="1"/>
</dbReference>
<protein>
    <recommendedName>
        <fullName evidence="6">Zn(2)-C6 fungal-type domain-containing protein</fullName>
    </recommendedName>
</protein>
<dbReference type="Pfam" id="PF00172">
    <property type="entry name" value="Zn_clus"/>
    <property type="match status" value="1"/>
</dbReference>
<dbReference type="PROSITE" id="PS00463">
    <property type="entry name" value="ZN2_CY6_FUNGAL_1"/>
    <property type="match status" value="1"/>
</dbReference>
<gene>
    <name evidence="7" type="ORF">VKT23_000883</name>
</gene>
<dbReference type="CDD" id="cd00067">
    <property type="entry name" value="GAL4"/>
    <property type="match status" value="1"/>
</dbReference>
<dbReference type="PROSITE" id="PS50048">
    <property type="entry name" value="ZN2_CY6_FUNGAL_2"/>
    <property type="match status" value="1"/>
</dbReference>
<evidence type="ECO:0000313" key="8">
    <source>
        <dbReference type="Proteomes" id="UP001498398"/>
    </source>
</evidence>
<evidence type="ECO:0000256" key="5">
    <source>
        <dbReference type="ARBA" id="ARBA00023242"/>
    </source>
</evidence>
<organism evidence="7 8">
    <name type="scientific">Marasmiellus scandens</name>
    <dbReference type="NCBI Taxonomy" id="2682957"/>
    <lineage>
        <taxon>Eukaryota</taxon>
        <taxon>Fungi</taxon>
        <taxon>Dikarya</taxon>
        <taxon>Basidiomycota</taxon>
        <taxon>Agaricomycotina</taxon>
        <taxon>Agaricomycetes</taxon>
        <taxon>Agaricomycetidae</taxon>
        <taxon>Agaricales</taxon>
        <taxon>Marasmiineae</taxon>
        <taxon>Omphalotaceae</taxon>
        <taxon>Marasmiellus</taxon>
    </lineage>
</organism>
<keyword evidence="4" id="KW-0804">Transcription</keyword>
<comment type="subcellular location">
    <subcellularLocation>
        <location evidence="1">Nucleus</location>
    </subcellularLocation>
</comment>
<evidence type="ECO:0000259" key="6">
    <source>
        <dbReference type="PROSITE" id="PS50048"/>
    </source>
</evidence>
<dbReference type="InterPro" id="IPR036864">
    <property type="entry name" value="Zn2-C6_fun-type_DNA-bd_sf"/>
</dbReference>
<evidence type="ECO:0000256" key="2">
    <source>
        <dbReference type="ARBA" id="ARBA00022723"/>
    </source>
</evidence>
<dbReference type="PANTHER" id="PTHR47338">
    <property type="entry name" value="ZN(II)2CYS6 TRANSCRIPTION FACTOR (EUROFUNG)-RELATED"/>
    <property type="match status" value="1"/>
</dbReference>
<dbReference type="Gene3D" id="4.10.240.10">
    <property type="entry name" value="Zn(2)-C6 fungal-type DNA-binding domain"/>
    <property type="match status" value="1"/>
</dbReference>
<sequence>MSLPRGRACLDCRRRKVKCDGAAPACGRCVTGGHGSDCEYIDPESVSRIKSLEENIAKLEAKVARLERQKLSPTRTRPLRDIQIPGRGEASVQTLYQKPITSYPELPRDWWNNSILPLEVARMLVDTYAPHAFNNGFFLHGPRFLQAMFPPDDSPPSLPLSLITVVYLWGIHLSGHQPLLIHEEKFLNLAIMHTLKPQQPHYIVPNIQAEVILAHYFLRKGKFNLAMHHLNSAISHSVACGLHQIGLGAQHPGASLTLPPPSDPVEFGQRIDAFWAVVLFHKSWVAALQWPSRVSTVLDDTISTPFPLEMDSYESGNLEFRTSNAQSTLKGFLENHETESTNSSLAIAVQCAYLFERASYIGVEWQSVLYIPEEADQFHKFDRRIFEFIKTLPPEEAHPERFRHTWLVSNSSIQAAIIQLHSSVNNPESQTKCLQAAEKIVHMIYTIPQELEHVNPILGTMWFVACRVLISALSRLAKDPVTEEVVMQTSQLKVLLRSVLDAMSSFGNGCALIYSQFGHAKELCKGHDIHL</sequence>
<dbReference type="PANTHER" id="PTHR47338:SF29">
    <property type="entry name" value="ZN(2)-C6 FUNGAL-TYPE DOMAIN-CONTAINING PROTEIN"/>
    <property type="match status" value="1"/>
</dbReference>
<dbReference type="InterPro" id="IPR001138">
    <property type="entry name" value="Zn2Cys6_DnaBD"/>
</dbReference>